<dbReference type="InterPro" id="IPR036282">
    <property type="entry name" value="Glutathione-S-Trfase_C_sf"/>
</dbReference>
<comment type="similarity">
    <text evidence="3">Belongs to the GST superfamily. Tau family.</text>
</comment>
<dbReference type="FunFam" id="3.40.30.10:FF:000044">
    <property type="entry name" value="Glutathione S-transferase GSTU6"/>
    <property type="match status" value="1"/>
</dbReference>
<dbReference type="PROSITE" id="PS50404">
    <property type="entry name" value="GST_NTER"/>
    <property type="match status" value="1"/>
</dbReference>
<dbReference type="InterPro" id="IPR010987">
    <property type="entry name" value="Glutathione-S-Trfase_C-like"/>
</dbReference>
<evidence type="ECO:0000313" key="8">
    <source>
        <dbReference type="Proteomes" id="UP001420932"/>
    </source>
</evidence>
<sequence length="222" mass="25964">MKGDLKLFGAWPSPFMYRVIWALKLKGIHGYEHIEEDLKKKSDLLLKYNPIHKKIPVLVHHGKPICESLVILEYLEETWPDKYKLLPTDPCERANARFWLKYQEDLGSTILKVFLPDGGEEQERAVKESLEALKNIENELGDKKFFNGDKVGMVDLAYAWLLWQEMMQEVANVRLVDPQSFPKLWQWMINFKEAPIIKDNLPDRDEAMAHFRLELADLAKQA</sequence>
<dbReference type="Proteomes" id="UP001420932">
    <property type="component" value="Unassembled WGS sequence"/>
</dbReference>
<dbReference type="Gene3D" id="1.20.1050.10">
    <property type="match status" value="1"/>
</dbReference>
<reference evidence="7 8" key="1">
    <citation type="submission" date="2024-01" db="EMBL/GenBank/DDBJ databases">
        <title>Genome assemblies of Stephania.</title>
        <authorList>
            <person name="Yang L."/>
        </authorList>
    </citation>
    <scope>NUCLEOTIDE SEQUENCE [LARGE SCALE GENOMIC DNA]</scope>
    <source>
        <strain evidence="7">YNDBR</strain>
        <tissue evidence="7">Leaf</tissue>
    </source>
</reference>
<dbReference type="GO" id="GO:0006749">
    <property type="term" value="P:glutathione metabolic process"/>
    <property type="evidence" value="ECO:0007669"/>
    <property type="project" value="InterPro"/>
</dbReference>
<evidence type="ECO:0000256" key="4">
    <source>
        <dbReference type="ARBA" id="ARBA00047960"/>
    </source>
</evidence>
<dbReference type="EMBL" id="JBBNAF010000013">
    <property type="protein sequence ID" value="KAK9087886.1"/>
    <property type="molecule type" value="Genomic_DNA"/>
</dbReference>
<dbReference type="GO" id="GO:0005737">
    <property type="term" value="C:cytoplasm"/>
    <property type="evidence" value="ECO:0007669"/>
    <property type="project" value="TreeGrafter"/>
</dbReference>
<dbReference type="InterPro" id="IPR045074">
    <property type="entry name" value="GST_C_Tau"/>
</dbReference>
<dbReference type="PANTHER" id="PTHR11260:SF775">
    <property type="entry name" value="GLUTATHIONE S-TRANSFERASE U10"/>
    <property type="match status" value="1"/>
</dbReference>
<organism evidence="7 8">
    <name type="scientific">Stephania yunnanensis</name>
    <dbReference type="NCBI Taxonomy" id="152371"/>
    <lineage>
        <taxon>Eukaryota</taxon>
        <taxon>Viridiplantae</taxon>
        <taxon>Streptophyta</taxon>
        <taxon>Embryophyta</taxon>
        <taxon>Tracheophyta</taxon>
        <taxon>Spermatophyta</taxon>
        <taxon>Magnoliopsida</taxon>
        <taxon>Ranunculales</taxon>
        <taxon>Menispermaceae</taxon>
        <taxon>Menispermoideae</taxon>
        <taxon>Cissampelideae</taxon>
        <taxon>Stephania</taxon>
    </lineage>
</organism>
<evidence type="ECO:0000256" key="3">
    <source>
        <dbReference type="ARBA" id="ARBA00025743"/>
    </source>
</evidence>
<dbReference type="InterPro" id="IPR004045">
    <property type="entry name" value="Glutathione_S-Trfase_N"/>
</dbReference>
<dbReference type="CDD" id="cd03185">
    <property type="entry name" value="GST_C_Tau"/>
    <property type="match status" value="1"/>
</dbReference>
<dbReference type="PANTHER" id="PTHR11260">
    <property type="entry name" value="GLUTATHIONE S-TRANSFERASE, GST, SUPERFAMILY, GST DOMAIN CONTAINING"/>
    <property type="match status" value="1"/>
</dbReference>
<dbReference type="InterPro" id="IPR045073">
    <property type="entry name" value="Omega/Tau-like"/>
</dbReference>
<dbReference type="InterPro" id="IPR040079">
    <property type="entry name" value="Glutathione_S-Trfase"/>
</dbReference>
<dbReference type="InterPro" id="IPR036249">
    <property type="entry name" value="Thioredoxin-like_sf"/>
</dbReference>
<feature type="domain" description="GST N-terminal" evidence="5">
    <location>
        <begin position="3"/>
        <end position="83"/>
    </location>
</feature>
<dbReference type="Pfam" id="PF00043">
    <property type="entry name" value="GST_C"/>
    <property type="match status" value="1"/>
</dbReference>
<keyword evidence="2" id="KW-0808">Transferase</keyword>
<keyword evidence="8" id="KW-1185">Reference proteome</keyword>
<gene>
    <name evidence="7" type="ORF">Syun_030280</name>
</gene>
<dbReference type="InterPro" id="IPR004046">
    <property type="entry name" value="GST_C"/>
</dbReference>
<accession>A0AAP0HKN1</accession>
<evidence type="ECO:0000256" key="2">
    <source>
        <dbReference type="ARBA" id="ARBA00022679"/>
    </source>
</evidence>
<dbReference type="Gene3D" id="3.40.30.10">
    <property type="entry name" value="Glutaredoxin"/>
    <property type="match status" value="1"/>
</dbReference>
<name>A0AAP0HKN1_9MAGN</name>
<proteinExistence type="inferred from homology"/>
<comment type="catalytic activity">
    <reaction evidence="4">
        <text>RX + glutathione = an S-substituted glutathione + a halide anion + H(+)</text>
        <dbReference type="Rhea" id="RHEA:16437"/>
        <dbReference type="ChEBI" id="CHEBI:15378"/>
        <dbReference type="ChEBI" id="CHEBI:16042"/>
        <dbReference type="ChEBI" id="CHEBI:17792"/>
        <dbReference type="ChEBI" id="CHEBI:57925"/>
        <dbReference type="ChEBI" id="CHEBI:90779"/>
        <dbReference type="EC" id="2.5.1.18"/>
    </reaction>
</comment>
<dbReference type="FunFam" id="1.20.1050.10:FF:000012">
    <property type="entry name" value="Tau class glutathione S-transferase"/>
    <property type="match status" value="1"/>
</dbReference>
<dbReference type="PROSITE" id="PS50405">
    <property type="entry name" value="GST_CTER"/>
    <property type="match status" value="1"/>
</dbReference>
<protein>
    <recommendedName>
        <fullName evidence="1">glutathione transferase</fullName>
        <ecNumber evidence="1">2.5.1.18</ecNumber>
    </recommendedName>
</protein>
<evidence type="ECO:0000259" key="6">
    <source>
        <dbReference type="PROSITE" id="PS50405"/>
    </source>
</evidence>
<dbReference type="SFLD" id="SFLDS00019">
    <property type="entry name" value="Glutathione_Transferase_(cytos"/>
    <property type="match status" value="1"/>
</dbReference>
<dbReference type="AlphaFoldDB" id="A0AAP0HKN1"/>
<evidence type="ECO:0000256" key="1">
    <source>
        <dbReference type="ARBA" id="ARBA00012452"/>
    </source>
</evidence>
<dbReference type="SUPFAM" id="SSF47616">
    <property type="entry name" value="GST C-terminal domain-like"/>
    <property type="match status" value="1"/>
</dbReference>
<feature type="domain" description="GST C-terminal" evidence="6">
    <location>
        <begin position="89"/>
        <end position="211"/>
    </location>
</feature>
<evidence type="ECO:0000259" key="5">
    <source>
        <dbReference type="PROSITE" id="PS50404"/>
    </source>
</evidence>
<dbReference type="SFLD" id="SFLDG01152">
    <property type="entry name" value="Main.3:_Omega-_and_Tau-like"/>
    <property type="match status" value="1"/>
</dbReference>
<evidence type="ECO:0000313" key="7">
    <source>
        <dbReference type="EMBL" id="KAK9087886.1"/>
    </source>
</evidence>
<dbReference type="SFLD" id="SFLDG00358">
    <property type="entry name" value="Main_(cytGST)"/>
    <property type="match status" value="1"/>
</dbReference>
<dbReference type="SUPFAM" id="SSF52833">
    <property type="entry name" value="Thioredoxin-like"/>
    <property type="match status" value="1"/>
</dbReference>
<dbReference type="Pfam" id="PF02798">
    <property type="entry name" value="GST_N"/>
    <property type="match status" value="1"/>
</dbReference>
<comment type="caution">
    <text evidence="7">The sequence shown here is derived from an EMBL/GenBank/DDBJ whole genome shotgun (WGS) entry which is preliminary data.</text>
</comment>
<dbReference type="EC" id="2.5.1.18" evidence="1"/>
<dbReference type="GO" id="GO:0004364">
    <property type="term" value="F:glutathione transferase activity"/>
    <property type="evidence" value="ECO:0007669"/>
    <property type="project" value="UniProtKB-EC"/>
</dbReference>